<proteinExistence type="predicted"/>
<gene>
    <name evidence="1" type="ORF">MetMK1DRAFT_00029600</name>
</gene>
<accession>H2C8P5</accession>
<dbReference type="AlphaFoldDB" id="H2C8P5"/>
<evidence type="ECO:0000313" key="1">
    <source>
        <dbReference type="EMBL" id="EHP68521.1"/>
    </source>
</evidence>
<name>H2C8P5_9CREN</name>
<dbReference type="eggNOG" id="arCOG08343">
    <property type="taxonomic scope" value="Archaea"/>
</dbReference>
<reference evidence="1 2" key="1">
    <citation type="submission" date="2012-01" db="EMBL/GenBank/DDBJ databases">
        <title>Improved High-Quality Draft sequence of Metallosphaera yellowstonensis MK1.</title>
        <authorList>
            <consortium name="US DOE Joint Genome Institute"/>
            <person name="Lucas S."/>
            <person name="Han J."/>
            <person name="Cheng J.-F."/>
            <person name="Goodwin L."/>
            <person name="Pitluck S."/>
            <person name="Peters L."/>
            <person name="Teshima H."/>
            <person name="Detter J.C."/>
            <person name="Han C."/>
            <person name="Tapia R."/>
            <person name="Land M."/>
            <person name="Hauser L."/>
            <person name="Kyrpides N."/>
            <person name="Kozubal M."/>
            <person name="Macur R.E."/>
            <person name="Jay Z."/>
            <person name="Inskeep W."/>
            <person name="Woyke T."/>
        </authorList>
    </citation>
    <scope>NUCLEOTIDE SEQUENCE [LARGE SCALE GENOMIC DNA]</scope>
    <source>
        <strain evidence="1 2">MK1</strain>
    </source>
</reference>
<organism evidence="1 2">
    <name type="scientific">Metallosphaera yellowstonensis MK1</name>
    <dbReference type="NCBI Taxonomy" id="671065"/>
    <lineage>
        <taxon>Archaea</taxon>
        <taxon>Thermoproteota</taxon>
        <taxon>Thermoprotei</taxon>
        <taxon>Sulfolobales</taxon>
        <taxon>Sulfolobaceae</taxon>
        <taxon>Metallosphaera</taxon>
    </lineage>
</organism>
<evidence type="ECO:0000313" key="2">
    <source>
        <dbReference type="Proteomes" id="UP000003980"/>
    </source>
</evidence>
<keyword evidence="2" id="KW-1185">Reference proteome</keyword>
<dbReference type="HOGENOM" id="CLU_2783801_0_0_2"/>
<dbReference type="RefSeq" id="WP_009075029.1">
    <property type="nucleotide sequence ID" value="NZ_JH597770.1"/>
</dbReference>
<dbReference type="Proteomes" id="UP000003980">
    <property type="component" value="Unassembled WGS sequence"/>
</dbReference>
<sequence length="68" mass="8169">MKGLREEIVELLREKPMASTELRDVLMDKGLTFSPLEFRETLAELVRQGVIEKYPDYERKKFYFRLKS</sequence>
<dbReference type="EMBL" id="JH597770">
    <property type="protein sequence ID" value="EHP68521.1"/>
    <property type="molecule type" value="Genomic_DNA"/>
</dbReference>
<protein>
    <recommendedName>
        <fullName evidence="3">Transcriptional regulator</fullName>
    </recommendedName>
</protein>
<evidence type="ECO:0008006" key="3">
    <source>
        <dbReference type="Google" id="ProtNLM"/>
    </source>
</evidence>
<dbReference type="OrthoDB" id="40588at2157"/>